<reference evidence="1 2" key="1">
    <citation type="submission" date="2024-04" db="EMBL/GenBank/DDBJ databases">
        <title>Salinicola lusitanus LLJ914,a marine bacterium isolated from the Okinawa Trough.</title>
        <authorList>
            <person name="Li J."/>
        </authorList>
    </citation>
    <scope>NUCLEOTIDE SEQUENCE [LARGE SCALE GENOMIC DNA]</scope>
    <source>
        <strain evidence="1 2">LLJ914</strain>
    </source>
</reference>
<dbReference type="EMBL" id="CP151919">
    <property type="protein sequence ID" value="XAD54946.1"/>
    <property type="molecule type" value="Genomic_DNA"/>
</dbReference>
<dbReference type="Pfam" id="PF06891">
    <property type="entry name" value="P2_Phage_GpR"/>
    <property type="match status" value="1"/>
</dbReference>
<sequence>MRKLTSLRQHLLTSVPGLAADPDRLRTYVPEGNIAFSRGLNLSHEYRVTAEVIIIGTDGDLDPIMLPMLQWLGRYQPDVDPAQALRFSAEIHSNTEVDVIFSVELTERVVALVDCATGQIRSEHRMPEYPLDPCPAERWQLLVRDDPNADYTLAAEWQSP</sequence>
<protein>
    <submittedName>
        <fullName evidence="1">Phage tail protein</fullName>
    </submittedName>
</protein>
<organism evidence="1 2">
    <name type="scientific">Salinicola lusitanus</name>
    <dbReference type="NCBI Taxonomy" id="1949085"/>
    <lineage>
        <taxon>Bacteria</taxon>
        <taxon>Pseudomonadati</taxon>
        <taxon>Pseudomonadota</taxon>
        <taxon>Gammaproteobacteria</taxon>
        <taxon>Oceanospirillales</taxon>
        <taxon>Halomonadaceae</taxon>
        <taxon>Salinicola</taxon>
    </lineage>
</organism>
<evidence type="ECO:0000313" key="1">
    <source>
        <dbReference type="EMBL" id="XAD54946.1"/>
    </source>
</evidence>
<dbReference type="Proteomes" id="UP001453229">
    <property type="component" value="Chromosome"/>
</dbReference>
<dbReference type="RefSeq" id="WP_342595475.1">
    <property type="nucleotide sequence ID" value="NZ_CP151919.1"/>
</dbReference>
<dbReference type="InterPro" id="IPR009678">
    <property type="entry name" value="Phage_tail_completion_R"/>
</dbReference>
<evidence type="ECO:0000313" key="2">
    <source>
        <dbReference type="Proteomes" id="UP001453229"/>
    </source>
</evidence>
<proteinExistence type="predicted"/>
<gene>
    <name evidence="1" type="ORF">AAGT95_02920</name>
</gene>
<accession>A0ABZ3CV69</accession>
<name>A0ABZ3CV69_9GAMM</name>
<keyword evidence="2" id="KW-1185">Reference proteome</keyword>